<dbReference type="EMBL" id="BKCJ011526462">
    <property type="protein sequence ID" value="GFD40023.1"/>
    <property type="molecule type" value="Genomic_DNA"/>
</dbReference>
<gene>
    <name evidence="2" type="ORF">Tci_911992</name>
</gene>
<reference evidence="2" key="1">
    <citation type="journal article" date="2019" name="Sci. Rep.">
        <title>Draft genome of Tanacetum cinerariifolium, the natural source of mosquito coil.</title>
        <authorList>
            <person name="Yamashiro T."/>
            <person name="Shiraishi A."/>
            <person name="Satake H."/>
            <person name="Nakayama K."/>
        </authorList>
    </citation>
    <scope>NUCLEOTIDE SEQUENCE</scope>
</reference>
<dbReference type="AlphaFoldDB" id="A0A699W044"/>
<feature type="non-terminal residue" evidence="2">
    <location>
        <position position="1"/>
    </location>
</feature>
<sequence>FVSSQNTDSTNEPVSAVASVSAASAKVHVSALSNKDTLSNAVIYSFFASQSNSPQSPKDTRRNVPVETHNRTVPVETSMSNALVSQCDGVGSYDWSFQAEEEPTNYALMAF</sequence>
<organism evidence="2">
    <name type="scientific">Tanacetum cinerariifolium</name>
    <name type="common">Dalmatian daisy</name>
    <name type="synonym">Chrysanthemum cinerariifolium</name>
    <dbReference type="NCBI Taxonomy" id="118510"/>
    <lineage>
        <taxon>Eukaryota</taxon>
        <taxon>Viridiplantae</taxon>
        <taxon>Streptophyta</taxon>
        <taxon>Embryophyta</taxon>
        <taxon>Tracheophyta</taxon>
        <taxon>Spermatophyta</taxon>
        <taxon>Magnoliopsida</taxon>
        <taxon>eudicotyledons</taxon>
        <taxon>Gunneridae</taxon>
        <taxon>Pentapetalae</taxon>
        <taxon>asterids</taxon>
        <taxon>campanulids</taxon>
        <taxon>Asterales</taxon>
        <taxon>Asteraceae</taxon>
        <taxon>Asteroideae</taxon>
        <taxon>Anthemideae</taxon>
        <taxon>Anthemidinae</taxon>
        <taxon>Tanacetum</taxon>
    </lineage>
</organism>
<feature type="compositionally biased region" description="Basic and acidic residues" evidence="1">
    <location>
        <begin position="58"/>
        <end position="70"/>
    </location>
</feature>
<evidence type="ECO:0000256" key="1">
    <source>
        <dbReference type="SAM" id="MobiDB-lite"/>
    </source>
</evidence>
<feature type="region of interest" description="Disordered" evidence="1">
    <location>
        <begin position="50"/>
        <end position="73"/>
    </location>
</feature>
<protein>
    <submittedName>
        <fullName evidence="2">Uncharacterized protein</fullName>
    </submittedName>
</protein>
<feature type="non-terminal residue" evidence="2">
    <location>
        <position position="111"/>
    </location>
</feature>
<accession>A0A699W044</accession>
<evidence type="ECO:0000313" key="2">
    <source>
        <dbReference type="EMBL" id="GFD40023.1"/>
    </source>
</evidence>
<comment type="caution">
    <text evidence="2">The sequence shown here is derived from an EMBL/GenBank/DDBJ whole genome shotgun (WGS) entry which is preliminary data.</text>
</comment>
<name>A0A699W044_TANCI</name>
<proteinExistence type="predicted"/>